<dbReference type="Proteomes" id="UP000318823">
    <property type="component" value="Chromosome"/>
</dbReference>
<evidence type="ECO:0000313" key="3">
    <source>
        <dbReference type="Proteomes" id="UP000318823"/>
    </source>
</evidence>
<protein>
    <submittedName>
        <fullName evidence="2">DUF1566 domain-containing protein</fullName>
    </submittedName>
</protein>
<proteinExistence type="predicted"/>
<dbReference type="PROSITE" id="PS51257">
    <property type="entry name" value="PROKAR_LIPOPROTEIN"/>
    <property type="match status" value="1"/>
</dbReference>
<feature type="signal peptide" evidence="1">
    <location>
        <begin position="1"/>
        <end position="23"/>
    </location>
</feature>
<sequence>MKQNIIRKACPILQAVFMSGVLAACDAHIEVPDTAVRPGHVLCVDGKAVPYSEYENSGKQAIAVVFHTYSDGETEGNGYAVYLWDMAPKAFADSLGVEQGTSADITAYDGNANTNALHGTDETTSPMAESVFALWKYGQSAYVPSVAQMRLLYAARGIINPVIEKCGGDPLPTEANECWYWTSTEVEGQQTVKAWLYSTASGAMQETPKTQAHKVRPIITINN</sequence>
<dbReference type="EMBL" id="CP041395">
    <property type="protein sequence ID" value="QDM08648.1"/>
    <property type="molecule type" value="Genomic_DNA"/>
</dbReference>
<organism evidence="2 3">
    <name type="scientific">Bacteroides ovatus</name>
    <dbReference type="NCBI Taxonomy" id="28116"/>
    <lineage>
        <taxon>Bacteria</taxon>
        <taxon>Pseudomonadati</taxon>
        <taxon>Bacteroidota</taxon>
        <taxon>Bacteroidia</taxon>
        <taxon>Bacteroidales</taxon>
        <taxon>Bacteroidaceae</taxon>
        <taxon>Bacteroides</taxon>
    </lineage>
</organism>
<accession>A0AAP9DH78</accession>
<reference evidence="3" key="1">
    <citation type="journal article" date="2018" name="J. Anim. Genet.">
        <title>Acquired interbacterial defense systems protect against interspecies antagonism in the human gut microbiome.</title>
        <authorList>
            <person name="Ross B.D."/>
            <person name="Verster A.J."/>
            <person name="Radey M.C."/>
            <person name="Schmidtke D.T."/>
            <person name="Pope C.E."/>
            <person name="Hoffman L.R."/>
            <person name="Hajjar A."/>
            <person name="Peterson S.B."/>
            <person name="Borenstein E."/>
            <person name="Mougous J."/>
        </authorList>
    </citation>
    <scope>NUCLEOTIDE SEQUENCE [LARGE SCALE GENOMIC DNA]</scope>
    <source>
        <strain evidence="3">3725 D1 iv</strain>
    </source>
</reference>
<name>A0AAP9DH78_BACOV</name>
<dbReference type="AlphaFoldDB" id="A0AAP9DH78"/>
<evidence type="ECO:0000256" key="1">
    <source>
        <dbReference type="SAM" id="SignalP"/>
    </source>
</evidence>
<evidence type="ECO:0000313" key="2">
    <source>
        <dbReference type="EMBL" id="QDM08648.1"/>
    </source>
</evidence>
<gene>
    <name evidence="2" type="ORF">DYI28_07865</name>
</gene>
<keyword evidence="1" id="KW-0732">Signal</keyword>
<feature type="chain" id="PRO_5043023643" evidence="1">
    <location>
        <begin position="24"/>
        <end position="223"/>
    </location>
</feature>